<feature type="transmembrane region" description="Helical" evidence="2">
    <location>
        <begin position="68"/>
        <end position="88"/>
    </location>
</feature>
<sequence>MMLRRALLRWQLIAIPVLPLWLLIGWGIFGAGAAGFFLLFLGAGVLFVFLGVLAGLTRLRPGVREERAVGWWDAVATVAFHLAVIGLGCFGPTGVAFGVATVLFGLATFWLTVWELLGEWRQRMSGAAAQASVRPDTAPGQRQAHGYRPPPDDGDVIIVHETGR</sequence>
<evidence type="ECO:0000313" key="4">
    <source>
        <dbReference type="Proteomes" id="UP000320216"/>
    </source>
</evidence>
<dbReference type="KEGG" id="huw:FPZ11_04240"/>
<name>A0A5B8M3C5_9MICO</name>
<feature type="transmembrane region" description="Helical" evidence="2">
    <location>
        <begin position="35"/>
        <end position="56"/>
    </location>
</feature>
<evidence type="ECO:0000313" key="3">
    <source>
        <dbReference type="EMBL" id="QDZ14090.1"/>
    </source>
</evidence>
<dbReference type="Proteomes" id="UP000320216">
    <property type="component" value="Chromosome"/>
</dbReference>
<keyword evidence="4" id="KW-1185">Reference proteome</keyword>
<accession>A0A5B8M3C5</accession>
<feature type="transmembrane region" description="Helical" evidence="2">
    <location>
        <begin position="94"/>
        <end position="117"/>
    </location>
</feature>
<keyword evidence="2" id="KW-1133">Transmembrane helix</keyword>
<feature type="transmembrane region" description="Helical" evidence="2">
    <location>
        <begin position="12"/>
        <end position="29"/>
    </location>
</feature>
<proteinExistence type="predicted"/>
<dbReference type="OrthoDB" id="5115907at2"/>
<keyword evidence="2" id="KW-0472">Membrane</keyword>
<evidence type="ECO:0000256" key="1">
    <source>
        <dbReference type="SAM" id="MobiDB-lite"/>
    </source>
</evidence>
<evidence type="ECO:0000256" key="2">
    <source>
        <dbReference type="SAM" id="Phobius"/>
    </source>
</evidence>
<reference evidence="3 4" key="1">
    <citation type="submission" date="2019-07" db="EMBL/GenBank/DDBJ databases">
        <title>Full genome sequence of Humibacter sp. WJ7-1.</title>
        <authorList>
            <person name="Im W.-T."/>
        </authorList>
    </citation>
    <scope>NUCLEOTIDE SEQUENCE [LARGE SCALE GENOMIC DNA]</scope>
    <source>
        <strain evidence="3 4">WJ7-1</strain>
    </source>
</reference>
<feature type="region of interest" description="Disordered" evidence="1">
    <location>
        <begin position="130"/>
        <end position="154"/>
    </location>
</feature>
<dbReference type="RefSeq" id="WP_146318650.1">
    <property type="nucleotide sequence ID" value="NZ_CP042305.1"/>
</dbReference>
<dbReference type="EMBL" id="CP042305">
    <property type="protein sequence ID" value="QDZ14090.1"/>
    <property type="molecule type" value="Genomic_DNA"/>
</dbReference>
<protein>
    <submittedName>
        <fullName evidence="3">MFS transporter permease</fullName>
    </submittedName>
</protein>
<dbReference type="AlphaFoldDB" id="A0A5B8M3C5"/>
<gene>
    <name evidence="3" type="ORF">FPZ11_04240</name>
</gene>
<keyword evidence="2" id="KW-0812">Transmembrane</keyword>
<organism evidence="3 4">
    <name type="scientific">Humibacter ginsenosidimutans</name>
    <dbReference type="NCBI Taxonomy" id="2599293"/>
    <lineage>
        <taxon>Bacteria</taxon>
        <taxon>Bacillati</taxon>
        <taxon>Actinomycetota</taxon>
        <taxon>Actinomycetes</taxon>
        <taxon>Micrococcales</taxon>
        <taxon>Microbacteriaceae</taxon>
        <taxon>Humibacter</taxon>
    </lineage>
</organism>